<dbReference type="Pfam" id="PF13407">
    <property type="entry name" value="Peripla_BP_4"/>
    <property type="match status" value="1"/>
</dbReference>
<keyword evidence="2" id="KW-0732">Signal</keyword>
<dbReference type="InterPro" id="IPR028082">
    <property type="entry name" value="Peripla_BP_I"/>
</dbReference>
<dbReference type="Gene3D" id="3.40.50.2300">
    <property type="match status" value="1"/>
</dbReference>
<dbReference type="PANTHER" id="PTHR30036">
    <property type="entry name" value="D-XYLOSE-BINDING PERIPLASMIC PROTEIN"/>
    <property type="match status" value="1"/>
</dbReference>
<keyword evidence="4" id="KW-0675">Receptor</keyword>
<accession>A0A162GIG2</accession>
<evidence type="ECO:0000313" key="5">
    <source>
        <dbReference type="Proteomes" id="UP000076717"/>
    </source>
</evidence>
<dbReference type="Proteomes" id="UP000076717">
    <property type="component" value="Unassembled WGS sequence"/>
</dbReference>
<dbReference type="EMBL" id="LIIN01000028">
    <property type="protein sequence ID" value="KZX21709.1"/>
    <property type="molecule type" value="Genomic_DNA"/>
</dbReference>
<evidence type="ECO:0000313" key="4">
    <source>
        <dbReference type="EMBL" id="KZX21709.1"/>
    </source>
</evidence>
<dbReference type="InterPro" id="IPR050555">
    <property type="entry name" value="Bact_Solute-Bind_Prot2"/>
</dbReference>
<dbReference type="GO" id="GO:0030288">
    <property type="term" value="C:outer membrane-bounded periplasmic space"/>
    <property type="evidence" value="ECO:0007669"/>
    <property type="project" value="TreeGrafter"/>
</dbReference>
<evidence type="ECO:0000256" key="2">
    <source>
        <dbReference type="ARBA" id="ARBA00022729"/>
    </source>
</evidence>
<dbReference type="PATRIC" id="fig|1671680.3.peg.1204"/>
<evidence type="ECO:0000256" key="1">
    <source>
        <dbReference type="ARBA" id="ARBA00004196"/>
    </source>
</evidence>
<comment type="subcellular location">
    <subcellularLocation>
        <location evidence="1">Cell envelope</location>
    </subcellularLocation>
</comment>
<proteinExistence type="predicted"/>
<evidence type="ECO:0000259" key="3">
    <source>
        <dbReference type="Pfam" id="PF13407"/>
    </source>
</evidence>
<dbReference type="SUPFAM" id="SSF53822">
    <property type="entry name" value="Periplasmic binding protein-like I"/>
    <property type="match status" value="1"/>
</dbReference>
<dbReference type="PANTHER" id="PTHR30036:SF1">
    <property type="entry name" value="D-XYLOSE-BINDING PERIPLASMIC PROTEIN"/>
    <property type="match status" value="1"/>
</dbReference>
<protein>
    <submittedName>
        <fullName evidence="4">Multiple sugar-binding periplasmic receptor ChvE</fullName>
    </submittedName>
</protein>
<keyword evidence="5" id="KW-1185">Reference proteome</keyword>
<sequence length="124" mass="13207">MVLSPNDSLAIGIEASLKSAGYAPGADYPTITGQDADKANVKAILADEQSMTVWKDTRTLGDRVFQMVQSVVAGEEPEVNDTETYDNGEKVVPSYLLEPQVVTKDDVQSVLVDSGFLKAGDVGL</sequence>
<name>A0A162GIG2_9MICO</name>
<organism evidence="4 5">
    <name type="scientific">Rathayibacter tanaceti</name>
    <dbReference type="NCBI Taxonomy" id="1671680"/>
    <lineage>
        <taxon>Bacteria</taxon>
        <taxon>Bacillati</taxon>
        <taxon>Actinomycetota</taxon>
        <taxon>Actinomycetes</taxon>
        <taxon>Micrococcales</taxon>
        <taxon>Microbacteriaceae</taxon>
        <taxon>Rathayibacter</taxon>
    </lineage>
</organism>
<gene>
    <name evidence="4" type="primary">chvE_1</name>
    <name evidence="4" type="ORF">ACH61_01144</name>
</gene>
<dbReference type="GO" id="GO:0030246">
    <property type="term" value="F:carbohydrate binding"/>
    <property type="evidence" value="ECO:0007669"/>
    <property type="project" value="TreeGrafter"/>
</dbReference>
<dbReference type="AlphaFoldDB" id="A0A162GIG2"/>
<dbReference type="InterPro" id="IPR025997">
    <property type="entry name" value="SBP_2_dom"/>
</dbReference>
<reference evidence="4 5" key="1">
    <citation type="submission" date="2015-08" db="EMBL/GenBank/DDBJ databases">
        <title>Draft Genome Sequence of Rathayibacter sp. Strain VKM Ac-2596 Isolated from Leaf Gall Induced by Plant-Parasitic Nematodes.</title>
        <authorList>
            <person name="Vasilenko O.V."/>
            <person name="Starodumova I.P."/>
            <person name="Tarlachkov S.V."/>
            <person name="Dorofeeva L.V."/>
            <person name="Evtushenko L.I."/>
        </authorList>
    </citation>
    <scope>NUCLEOTIDE SEQUENCE [LARGE SCALE GENOMIC DNA]</scope>
    <source>
        <strain evidence="4 5">VKM Ac-2596</strain>
    </source>
</reference>
<comment type="caution">
    <text evidence="4">The sequence shown here is derived from an EMBL/GenBank/DDBJ whole genome shotgun (WGS) entry which is preliminary data.</text>
</comment>
<feature type="domain" description="Periplasmic binding protein" evidence="3">
    <location>
        <begin position="2"/>
        <end position="76"/>
    </location>
</feature>